<reference evidence="1 2" key="1">
    <citation type="submission" date="2020-08" db="EMBL/GenBank/DDBJ databases">
        <title>Aquariorum lacteus gen. nov., sp. nov., a new member of the family Comamonadaceae, isolated from freshwater aquarium.</title>
        <authorList>
            <person name="Chun S.-J."/>
        </authorList>
    </citation>
    <scope>NUCLEOTIDE SEQUENCE [LARGE SCALE GENOMIC DNA]</scope>
    <source>
        <strain evidence="1 2">SJAQ100</strain>
    </source>
</reference>
<evidence type="ECO:0000313" key="2">
    <source>
        <dbReference type="Proteomes" id="UP000586093"/>
    </source>
</evidence>
<protein>
    <submittedName>
        <fullName evidence="1">Uncharacterized protein</fullName>
    </submittedName>
</protein>
<gene>
    <name evidence="1" type="ORF">H4F90_05600</name>
</gene>
<dbReference type="Proteomes" id="UP000586093">
    <property type="component" value="Unassembled WGS sequence"/>
</dbReference>
<keyword evidence="2" id="KW-1185">Reference proteome</keyword>
<comment type="caution">
    <text evidence="1">The sequence shown here is derived from an EMBL/GenBank/DDBJ whole genome shotgun (WGS) entry which is preliminary data.</text>
</comment>
<accession>A0A839HQY2</accession>
<dbReference type="RefSeq" id="WP_182662249.1">
    <property type="nucleotide sequence ID" value="NZ_JACIVI010000001.1"/>
</dbReference>
<dbReference type="AlphaFoldDB" id="A0A839HQY2"/>
<sequence length="315" mass="33708">MAAFPFSLPGPLVQGYSISPLDGTLRSDMDSGLARVRLRSTARLDRVEATWRLRTDELAAWRAWVGSSESYNLLQCSQDFANAYWGSARIQSRQPDALAAPDGSLSADGLVPNTELGDHYIERNVTGLPPMSEHTVSVNVRAAGSRDIQIYAFGTGNALHSVKLNTETGAAGLIASAEYTSGAGVTTDWGVQALVGGWWRMWLSGYPNASATNRRFRIRLTDAAGVGAFAGDGVTATAYVWGAQLSAGPLRPYLPTRTTAPASVDGLQGGAGWFEITLHLGGTKPETRLARFVGAPSYRMHSQAFWDVSAALEVR</sequence>
<organism evidence="1 2">
    <name type="scientific">Aquariibacter albus</name>
    <dbReference type="NCBI Taxonomy" id="2759899"/>
    <lineage>
        <taxon>Bacteria</taxon>
        <taxon>Pseudomonadati</taxon>
        <taxon>Pseudomonadota</taxon>
        <taxon>Betaproteobacteria</taxon>
        <taxon>Burkholderiales</taxon>
        <taxon>Sphaerotilaceae</taxon>
        <taxon>Aquariibacter</taxon>
    </lineage>
</organism>
<name>A0A839HQY2_9BURK</name>
<evidence type="ECO:0000313" key="1">
    <source>
        <dbReference type="EMBL" id="MBB1161451.1"/>
    </source>
</evidence>
<dbReference type="EMBL" id="JACIVI010000001">
    <property type="protein sequence ID" value="MBB1161451.1"/>
    <property type="molecule type" value="Genomic_DNA"/>
</dbReference>
<proteinExistence type="predicted"/>